<name>A0A401Q2L6_SCYTO</name>
<protein>
    <submittedName>
        <fullName evidence="1">Uncharacterized protein</fullName>
    </submittedName>
</protein>
<sequence length="33" mass="3867">VWEGLTVVSWDHLENRFLKERFLSSGVCYAVLI</sequence>
<gene>
    <name evidence="1" type="ORF">scyTo_0019564</name>
</gene>
<comment type="caution">
    <text evidence="1">The sequence shown here is derived from an EMBL/GenBank/DDBJ whole genome shotgun (WGS) entry which is preliminary data.</text>
</comment>
<feature type="non-terminal residue" evidence="1">
    <location>
        <position position="1"/>
    </location>
</feature>
<evidence type="ECO:0000313" key="2">
    <source>
        <dbReference type="Proteomes" id="UP000288216"/>
    </source>
</evidence>
<dbReference type="EMBL" id="BFAA01014686">
    <property type="protein sequence ID" value="GCB79563.1"/>
    <property type="molecule type" value="Genomic_DNA"/>
</dbReference>
<dbReference type="AlphaFoldDB" id="A0A401Q2L6"/>
<keyword evidence="2" id="KW-1185">Reference proteome</keyword>
<evidence type="ECO:0000313" key="1">
    <source>
        <dbReference type="EMBL" id="GCB79563.1"/>
    </source>
</evidence>
<organism evidence="1 2">
    <name type="scientific">Scyliorhinus torazame</name>
    <name type="common">Cloudy catshark</name>
    <name type="synonym">Catulus torazame</name>
    <dbReference type="NCBI Taxonomy" id="75743"/>
    <lineage>
        <taxon>Eukaryota</taxon>
        <taxon>Metazoa</taxon>
        <taxon>Chordata</taxon>
        <taxon>Craniata</taxon>
        <taxon>Vertebrata</taxon>
        <taxon>Chondrichthyes</taxon>
        <taxon>Elasmobranchii</taxon>
        <taxon>Galeomorphii</taxon>
        <taxon>Galeoidea</taxon>
        <taxon>Carcharhiniformes</taxon>
        <taxon>Scyliorhinidae</taxon>
        <taxon>Scyliorhinus</taxon>
    </lineage>
</organism>
<reference evidence="1 2" key="1">
    <citation type="journal article" date="2018" name="Nat. Ecol. Evol.">
        <title>Shark genomes provide insights into elasmobranch evolution and the origin of vertebrates.</title>
        <authorList>
            <person name="Hara Y"/>
            <person name="Yamaguchi K"/>
            <person name="Onimaru K"/>
            <person name="Kadota M"/>
            <person name="Koyanagi M"/>
            <person name="Keeley SD"/>
            <person name="Tatsumi K"/>
            <person name="Tanaka K"/>
            <person name="Motone F"/>
            <person name="Kageyama Y"/>
            <person name="Nozu R"/>
            <person name="Adachi N"/>
            <person name="Nishimura O"/>
            <person name="Nakagawa R"/>
            <person name="Tanegashima C"/>
            <person name="Kiyatake I"/>
            <person name="Matsumoto R"/>
            <person name="Murakumo K"/>
            <person name="Nishida K"/>
            <person name="Terakita A"/>
            <person name="Kuratani S"/>
            <person name="Sato K"/>
            <person name="Hyodo S Kuraku.S."/>
        </authorList>
    </citation>
    <scope>NUCLEOTIDE SEQUENCE [LARGE SCALE GENOMIC DNA]</scope>
</reference>
<dbReference type="Proteomes" id="UP000288216">
    <property type="component" value="Unassembled WGS sequence"/>
</dbReference>
<accession>A0A401Q2L6</accession>
<proteinExistence type="predicted"/>